<feature type="region of interest" description="Disordered" evidence="1">
    <location>
        <begin position="24"/>
        <end position="52"/>
    </location>
</feature>
<dbReference type="EMBL" id="AGSI01000008">
    <property type="protein sequence ID" value="EIE23081.1"/>
    <property type="molecule type" value="Genomic_DNA"/>
</dbReference>
<protein>
    <submittedName>
        <fullName evidence="2">Uncharacterized protein</fullName>
    </submittedName>
</protein>
<name>I0YXG2_COCSC</name>
<evidence type="ECO:0000313" key="3">
    <source>
        <dbReference type="Proteomes" id="UP000007264"/>
    </source>
</evidence>
<sequence>MDLLCLGPRHTCLQGMTWQHMTWQRGAEQQKHQHGRPATPPHQQPRPQRGAATQQCRRALRIHIGRSHTARARTALRWKPSWQRLPSAQPSWSWRSWRRRKNTSERRLNSRMALLRSYCRGATLRLTDECSGCYRSGHVCVYILSDSIAAQL</sequence>
<organism evidence="2 3">
    <name type="scientific">Coccomyxa subellipsoidea (strain C-169)</name>
    <name type="common">Green microalga</name>
    <dbReference type="NCBI Taxonomy" id="574566"/>
    <lineage>
        <taxon>Eukaryota</taxon>
        <taxon>Viridiplantae</taxon>
        <taxon>Chlorophyta</taxon>
        <taxon>core chlorophytes</taxon>
        <taxon>Trebouxiophyceae</taxon>
        <taxon>Trebouxiophyceae incertae sedis</taxon>
        <taxon>Coccomyxaceae</taxon>
        <taxon>Coccomyxa</taxon>
        <taxon>Coccomyxa subellipsoidea</taxon>
    </lineage>
</organism>
<gene>
    <name evidence="2" type="ORF">COCSUDRAFT_66158</name>
</gene>
<dbReference type="KEGG" id="csl:COCSUDRAFT_66158"/>
<accession>I0YXG2</accession>
<keyword evidence="3" id="KW-1185">Reference proteome</keyword>
<comment type="caution">
    <text evidence="2">The sequence shown here is derived from an EMBL/GenBank/DDBJ whole genome shotgun (WGS) entry which is preliminary data.</text>
</comment>
<proteinExistence type="predicted"/>
<dbReference type="Proteomes" id="UP000007264">
    <property type="component" value="Unassembled WGS sequence"/>
</dbReference>
<reference evidence="2 3" key="1">
    <citation type="journal article" date="2012" name="Genome Biol.">
        <title>The genome of the polar eukaryotic microalga coccomyxa subellipsoidea reveals traits of cold adaptation.</title>
        <authorList>
            <person name="Blanc G."/>
            <person name="Agarkova I."/>
            <person name="Grimwood J."/>
            <person name="Kuo A."/>
            <person name="Brueggeman A."/>
            <person name="Dunigan D."/>
            <person name="Gurnon J."/>
            <person name="Ladunga I."/>
            <person name="Lindquist E."/>
            <person name="Lucas S."/>
            <person name="Pangilinan J."/>
            <person name="Proschold T."/>
            <person name="Salamov A."/>
            <person name="Schmutz J."/>
            <person name="Weeks D."/>
            <person name="Yamada T."/>
            <person name="Claverie J.M."/>
            <person name="Grigoriev I."/>
            <person name="Van Etten J."/>
            <person name="Lomsadze A."/>
            <person name="Borodovsky M."/>
        </authorList>
    </citation>
    <scope>NUCLEOTIDE SEQUENCE [LARGE SCALE GENOMIC DNA]</scope>
    <source>
        <strain evidence="2 3">C-169</strain>
    </source>
</reference>
<dbReference type="RefSeq" id="XP_005647625.1">
    <property type="nucleotide sequence ID" value="XM_005647568.1"/>
</dbReference>
<evidence type="ECO:0000256" key="1">
    <source>
        <dbReference type="SAM" id="MobiDB-lite"/>
    </source>
</evidence>
<evidence type="ECO:0000313" key="2">
    <source>
        <dbReference type="EMBL" id="EIE23081.1"/>
    </source>
</evidence>
<dbReference type="AlphaFoldDB" id="I0YXG2"/>
<dbReference type="GeneID" id="17041069"/>